<dbReference type="RefSeq" id="WP_332921150.1">
    <property type="nucleotide sequence ID" value="NZ_AP025292.1"/>
</dbReference>
<organism evidence="1 2">
    <name type="scientific">Persicobacter psychrovividus</name>
    <dbReference type="NCBI Taxonomy" id="387638"/>
    <lineage>
        <taxon>Bacteria</taxon>
        <taxon>Pseudomonadati</taxon>
        <taxon>Bacteroidota</taxon>
        <taxon>Cytophagia</taxon>
        <taxon>Cytophagales</taxon>
        <taxon>Persicobacteraceae</taxon>
        <taxon>Persicobacter</taxon>
    </lineage>
</organism>
<name>A0ABN6L5B6_9BACT</name>
<protein>
    <recommendedName>
        <fullName evidence="3">STAS/SEC14 domain-containing protein</fullName>
    </recommendedName>
</protein>
<sequence length="138" mass="16046">MNYKLIKTQTLQEEEIFMKYHPSEGILEGIATGYMYEDVFQERGEALLRIAEERGVKRMLLSCEVLNVLKPSNQLYLRDHWFPALYRLGVKKVAIVEPIDMLSNCSLKQAVDLMGAMNTKEFYQYFSARDQAIAWLKA</sequence>
<evidence type="ECO:0000313" key="2">
    <source>
        <dbReference type="Proteomes" id="UP001354989"/>
    </source>
</evidence>
<proteinExistence type="predicted"/>
<keyword evidence="2" id="KW-1185">Reference proteome</keyword>
<evidence type="ECO:0000313" key="1">
    <source>
        <dbReference type="EMBL" id="BDC98335.1"/>
    </source>
</evidence>
<dbReference type="Proteomes" id="UP001354989">
    <property type="component" value="Chromosome"/>
</dbReference>
<accession>A0ABN6L5B6</accession>
<gene>
    <name evidence="1" type="ORF">PEPS_06160</name>
</gene>
<evidence type="ECO:0008006" key="3">
    <source>
        <dbReference type="Google" id="ProtNLM"/>
    </source>
</evidence>
<dbReference type="EMBL" id="AP025292">
    <property type="protein sequence ID" value="BDC98335.1"/>
    <property type="molecule type" value="Genomic_DNA"/>
</dbReference>
<reference evidence="1 2" key="1">
    <citation type="submission" date="2021-12" db="EMBL/GenBank/DDBJ databases">
        <title>Genome sequencing of bacteria with rrn-lacking chromosome and rrn-plasmid.</title>
        <authorList>
            <person name="Anda M."/>
            <person name="Iwasaki W."/>
        </authorList>
    </citation>
    <scope>NUCLEOTIDE SEQUENCE [LARGE SCALE GENOMIC DNA]</scope>
    <source>
        <strain evidence="1 2">NBRC 101262</strain>
    </source>
</reference>